<gene>
    <name evidence="1" type="ORF">LuPra_05160</name>
</gene>
<reference evidence="2" key="2">
    <citation type="submission" date="2016-04" db="EMBL/GenBank/DDBJ databases">
        <title>First Complete Genome Sequence of a Subdivision 6 Acidobacterium.</title>
        <authorList>
            <person name="Huang S."/>
            <person name="Vieira S."/>
            <person name="Bunk B."/>
            <person name="Riedel T."/>
            <person name="Sproeer C."/>
            <person name="Overmann J."/>
        </authorList>
    </citation>
    <scope>NUCLEOTIDE SEQUENCE [LARGE SCALE GENOMIC DNA]</scope>
    <source>
        <strain evidence="2">DSM 100886 HEG_-6_39</strain>
    </source>
</reference>
<accession>A0A143PTI4</accession>
<dbReference type="AlphaFoldDB" id="A0A143PTI4"/>
<evidence type="ECO:0000313" key="1">
    <source>
        <dbReference type="EMBL" id="AMY11892.1"/>
    </source>
</evidence>
<dbReference type="Proteomes" id="UP000076079">
    <property type="component" value="Chromosome"/>
</dbReference>
<name>A0A143PTI4_LUTPR</name>
<dbReference type="EMBL" id="CP015136">
    <property type="protein sequence ID" value="AMY11892.1"/>
    <property type="molecule type" value="Genomic_DNA"/>
</dbReference>
<dbReference type="STRING" id="1855912.LuPra_05160"/>
<dbReference type="KEGG" id="abac:LuPra_05160"/>
<organism evidence="1 2">
    <name type="scientific">Luteitalea pratensis</name>
    <dbReference type="NCBI Taxonomy" id="1855912"/>
    <lineage>
        <taxon>Bacteria</taxon>
        <taxon>Pseudomonadati</taxon>
        <taxon>Acidobacteriota</taxon>
        <taxon>Vicinamibacteria</taxon>
        <taxon>Vicinamibacterales</taxon>
        <taxon>Vicinamibacteraceae</taxon>
        <taxon>Luteitalea</taxon>
    </lineage>
</organism>
<reference evidence="1 2" key="1">
    <citation type="journal article" date="2016" name="Genome Announc.">
        <title>First Complete Genome Sequence of a Subdivision 6 Acidobacterium Strain.</title>
        <authorList>
            <person name="Huang S."/>
            <person name="Vieira S."/>
            <person name="Bunk B."/>
            <person name="Riedel T."/>
            <person name="Sproer C."/>
            <person name="Overmann J."/>
        </authorList>
    </citation>
    <scope>NUCLEOTIDE SEQUENCE [LARGE SCALE GENOMIC DNA]</scope>
    <source>
        <strain evidence="2">DSM 100886 HEG_-6_39</strain>
    </source>
</reference>
<protein>
    <submittedName>
        <fullName evidence="1">Uncharacterized protein</fullName>
    </submittedName>
</protein>
<keyword evidence="2" id="KW-1185">Reference proteome</keyword>
<sequence>MYTLTALASTFVAEARGASDLDHQATVRYRRAVAKLPWAQTHRRCVGLLDSAGRVLASADCFDLEAVLHGRPIRCRGLGNVRETPLGASRHATDLVAHVIDNAGASGFDAVLVSSSQPLWPRQDSFTPLTIRDVTLQVTESDRRGAPMVPVRCGERGDLVHLASIRPLGTSDFRLVRTAELLDFAIARRRLLAAVLPAETRQVHFLVVEEGARAAAYVVVTVTGEGWRLEECGDHDPTGARVGALLQVLVAREPAEHRPRITASLPPGFQPPQVSVTDARVGGTRLWLKVKGSHLAQAAVGQEPMAWWPGDPPDES</sequence>
<dbReference type="RefSeq" id="WP_110173399.1">
    <property type="nucleotide sequence ID" value="NZ_CP015136.1"/>
</dbReference>
<proteinExistence type="predicted"/>
<evidence type="ECO:0000313" key="2">
    <source>
        <dbReference type="Proteomes" id="UP000076079"/>
    </source>
</evidence>